<keyword evidence="7" id="KW-1185">Reference proteome</keyword>
<dbReference type="PANTHER" id="PTHR31001">
    <property type="entry name" value="UNCHARACTERIZED TRANSCRIPTIONAL REGULATORY PROTEIN"/>
    <property type="match status" value="1"/>
</dbReference>
<dbReference type="SUPFAM" id="SSF57701">
    <property type="entry name" value="Zn2/Cys6 DNA-binding domain"/>
    <property type="match status" value="1"/>
</dbReference>
<organism evidence="6 7">
    <name type="scientific">Ascodesmis nigricans</name>
    <dbReference type="NCBI Taxonomy" id="341454"/>
    <lineage>
        <taxon>Eukaryota</taxon>
        <taxon>Fungi</taxon>
        <taxon>Dikarya</taxon>
        <taxon>Ascomycota</taxon>
        <taxon>Pezizomycotina</taxon>
        <taxon>Pezizomycetes</taxon>
        <taxon>Pezizales</taxon>
        <taxon>Ascodesmidaceae</taxon>
        <taxon>Ascodesmis</taxon>
    </lineage>
</organism>
<comment type="subcellular location">
    <subcellularLocation>
        <location evidence="1">Nucleus</location>
    </subcellularLocation>
</comment>
<dbReference type="STRING" id="341454.A0A4S2MU81"/>
<proteinExistence type="predicted"/>
<dbReference type="EMBL" id="ML220126">
    <property type="protein sequence ID" value="TGZ80129.1"/>
    <property type="molecule type" value="Genomic_DNA"/>
</dbReference>
<reference evidence="6 7" key="1">
    <citation type="submission" date="2019-04" db="EMBL/GenBank/DDBJ databases">
        <title>Comparative genomics and transcriptomics to analyze fruiting body development in filamentous ascomycetes.</title>
        <authorList>
            <consortium name="DOE Joint Genome Institute"/>
            <person name="Lutkenhaus R."/>
            <person name="Traeger S."/>
            <person name="Breuer J."/>
            <person name="Kuo A."/>
            <person name="Lipzen A."/>
            <person name="Pangilinan J."/>
            <person name="Dilworth D."/>
            <person name="Sandor L."/>
            <person name="Poggeler S."/>
            <person name="Barry K."/>
            <person name="Grigoriev I.V."/>
            <person name="Nowrousian M."/>
        </authorList>
    </citation>
    <scope>NUCLEOTIDE SEQUENCE [LARGE SCALE GENOMIC DNA]</scope>
    <source>
        <strain evidence="6 7">CBS 389.68</strain>
    </source>
</reference>
<feature type="domain" description="Zn(2)-C6 fungal-type" evidence="5">
    <location>
        <begin position="29"/>
        <end position="58"/>
    </location>
</feature>
<dbReference type="InParanoid" id="A0A4S2MU81"/>
<dbReference type="GO" id="GO:0005634">
    <property type="term" value="C:nucleus"/>
    <property type="evidence" value="ECO:0007669"/>
    <property type="project" value="UniProtKB-SubCell"/>
</dbReference>
<dbReference type="SMART" id="SM00906">
    <property type="entry name" value="Fungal_trans"/>
    <property type="match status" value="1"/>
</dbReference>
<name>A0A4S2MU81_9PEZI</name>
<dbReference type="GO" id="GO:0006351">
    <property type="term" value="P:DNA-templated transcription"/>
    <property type="evidence" value="ECO:0007669"/>
    <property type="project" value="InterPro"/>
</dbReference>
<dbReference type="CDD" id="cd00067">
    <property type="entry name" value="GAL4"/>
    <property type="match status" value="1"/>
</dbReference>
<dbReference type="PANTHER" id="PTHR31001:SF40">
    <property type="entry name" value="ZN(II)2CYS6 TRANSCRIPTION FACTOR (EUROFUNG)"/>
    <property type="match status" value="1"/>
</dbReference>
<dbReference type="GO" id="GO:0000981">
    <property type="term" value="F:DNA-binding transcription factor activity, RNA polymerase II-specific"/>
    <property type="evidence" value="ECO:0007669"/>
    <property type="project" value="InterPro"/>
</dbReference>
<evidence type="ECO:0000256" key="2">
    <source>
        <dbReference type="ARBA" id="ARBA00022723"/>
    </source>
</evidence>
<dbReference type="InterPro" id="IPR001138">
    <property type="entry name" value="Zn2Cys6_DnaBD"/>
</dbReference>
<dbReference type="Gene3D" id="4.10.240.10">
    <property type="entry name" value="Zn(2)-C6 fungal-type DNA-binding domain"/>
    <property type="match status" value="1"/>
</dbReference>
<dbReference type="GO" id="GO:0008270">
    <property type="term" value="F:zinc ion binding"/>
    <property type="evidence" value="ECO:0007669"/>
    <property type="project" value="InterPro"/>
</dbReference>
<dbReference type="InterPro" id="IPR007219">
    <property type="entry name" value="XnlR_reg_dom"/>
</dbReference>
<feature type="region of interest" description="Disordered" evidence="4">
    <location>
        <begin position="1"/>
        <end position="20"/>
    </location>
</feature>
<sequence length="749" mass="84596">MSSFPIATPSPPASSGNKQVRRRNRIINSCLECRKRKLRCTRGNPCEACARYQRNCVFLDGALDAVGLHKLTEIKNQVGNLEDLLASEVAVRARRPGSQGASTPTRPSALGGIGDGAKGIKEEEFPLSMTAIPEVAYENDVDDELSDLGLQIGMLRINERIGGLYRSHLTLEFDRSLREESGGMSRFSPRPPASPYPIERTIPSANLFSWSTTLSNPLSQLPTQQEASLLYAQYWACVDPMAHILHKPTFELEYRKFWEDISQGTPIPPSTTALIYSVFFAAAVSLPQAVAHLQFNLPKQALLDKFRVMAEHALMKANFLRTARMETLQAFTIYLIPQCRNEISRSHSALVAALIRLAESMSLHRDDEQTGFQFTPLERQGRRSLWHMVCFLDLKTTEIHGPKPAIRQDEFDTKLPLNVDDASFESLEHEPAPVKGWTNMTFSLIRYECYEAHRFVFRERIRPTMSPAHIREVLERKSRHIEEEYLQYLDESNPVQKCAKTVARLLLARLDPMVLQRYIKPDLSEAEPRLKNTLIQSGLEIMENAMLLETSEELAPWAWYAGAYQQYHCILFVITEVQRFPNSPYADRIWRIMDYVFGAAPNISREERAHDIVVFLKDKLDQFINLRSPKSRQLSLDISTQTRIQPSPIQASVHPPAPHQPQQWCSTNPFSGVPPTASLQQGPRPPPGAGQQMDGLQFMPAAPQPVHNVGENWILPGLAQVSGPGHHPTQGPTIDWVSCGYRFIPTTEY</sequence>
<dbReference type="Proteomes" id="UP000298138">
    <property type="component" value="Unassembled WGS sequence"/>
</dbReference>
<feature type="region of interest" description="Disordered" evidence="4">
    <location>
        <begin position="648"/>
        <end position="694"/>
    </location>
</feature>
<feature type="compositionally biased region" description="Polar residues" evidence="4">
    <location>
        <begin position="660"/>
        <end position="670"/>
    </location>
</feature>
<dbReference type="Pfam" id="PF04082">
    <property type="entry name" value="Fungal_trans"/>
    <property type="match status" value="1"/>
</dbReference>
<dbReference type="AlphaFoldDB" id="A0A4S2MU81"/>
<keyword evidence="2" id="KW-0479">Metal-binding</keyword>
<evidence type="ECO:0000256" key="1">
    <source>
        <dbReference type="ARBA" id="ARBA00004123"/>
    </source>
</evidence>
<dbReference type="PROSITE" id="PS00463">
    <property type="entry name" value="ZN2_CY6_FUNGAL_1"/>
    <property type="match status" value="1"/>
</dbReference>
<accession>A0A4S2MU81</accession>
<evidence type="ECO:0000313" key="6">
    <source>
        <dbReference type="EMBL" id="TGZ80129.1"/>
    </source>
</evidence>
<dbReference type="CDD" id="cd12148">
    <property type="entry name" value="fungal_TF_MHR"/>
    <property type="match status" value="1"/>
</dbReference>
<dbReference type="InterPro" id="IPR036864">
    <property type="entry name" value="Zn2-C6_fun-type_DNA-bd_sf"/>
</dbReference>
<evidence type="ECO:0000256" key="4">
    <source>
        <dbReference type="SAM" id="MobiDB-lite"/>
    </source>
</evidence>
<dbReference type="OrthoDB" id="424974at2759"/>
<dbReference type="PROSITE" id="PS50048">
    <property type="entry name" value="ZN2_CY6_FUNGAL_2"/>
    <property type="match status" value="1"/>
</dbReference>
<evidence type="ECO:0000259" key="5">
    <source>
        <dbReference type="PROSITE" id="PS50048"/>
    </source>
</evidence>
<protein>
    <recommendedName>
        <fullName evidence="5">Zn(2)-C6 fungal-type domain-containing protein</fullName>
    </recommendedName>
</protein>
<keyword evidence="3" id="KW-0539">Nucleus</keyword>
<dbReference type="InterPro" id="IPR050613">
    <property type="entry name" value="Sec_Metabolite_Reg"/>
</dbReference>
<feature type="region of interest" description="Disordered" evidence="4">
    <location>
        <begin position="94"/>
        <end position="113"/>
    </location>
</feature>
<dbReference type="GO" id="GO:0003677">
    <property type="term" value="F:DNA binding"/>
    <property type="evidence" value="ECO:0007669"/>
    <property type="project" value="InterPro"/>
</dbReference>
<gene>
    <name evidence="6" type="ORF">EX30DRAFT_308084</name>
</gene>
<evidence type="ECO:0000256" key="3">
    <source>
        <dbReference type="ARBA" id="ARBA00023242"/>
    </source>
</evidence>
<dbReference type="Pfam" id="PF00172">
    <property type="entry name" value="Zn_clus"/>
    <property type="match status" value="1"/>
</dbReference>
<evidence type="ECO:0000313" key="7">
    <source>
        <dbReference type="Proteomes" id="UP000298138"/>
    </source>
</evidence>
<dbReference type="SMART" id="SM00066">
    <property type="entry name" value="GAL4"/>
    <property type="match status" value="1"/>
</dbReference>